<name>A0A560KZN4_9BRAD</name>
<accession>A0A560KZN4</accession>
<dbReference type="AlphaFoldDB" id="A0A560KZN4"/>
<proteinExistence type="predicted"/>
<comment type="caution">
    <text evidence="2">The sequence shown here is derived from an EMBL/GenBank/DDBJ whole genome shotgun (WGS) entry which is preliminary data.</text>
</comment>
<feature type="compositionally biased region" description="Low complexity" evidence="1">
    <location>
        <begin position="89"/>
        <end position="99"/>
    </location>
</feature>
<dbReference type="InterPro" id="IPR009045">
    <property type="entry name" value="Zn_M74/Hedgehog-like"/>
</dbReference>
<evidence type="ECO:0000313" key="2">
    <source>
        <dbReference type="EMBL" id="TWB87584.1"/>
    </source>
</evidence>
<feature type="compositionally biased region" description="Basic residues" evidence="1">
    <location>
        <begin position="364"/>
        <end position="390"/>
    </location>
</feature>
<dbReference type="SUPFAM" id="SSF55166">
    <property type="entry name" value="Hedgehog/DD-peptidase"/>
    <property type="match status" value="1"/>
</dbReference>
<organism evidence="2 3">
    <name type="scientific">Bradyrhizobium macuxiense</name>
    <dbReference type="NCBI Taxonomy" id="1755647"/>
    <lineage>
        <taxon>Bacteria</taxon>
        <taxon>Pseudomonadati</taxon>
        <taxon>Pseudomonadota</taxon>
        <taxon>Alphaproteobacteria</taxon>
        <taxon>Hyphomicrobiales</taxon>
        <taxon>Nitrobacteraceae</taxon>
        <taxon>Bradyrhizobium</taxon>
    </lineage>
</organism>
<feature type="region of interest" description="Disordered" evidence="1">
    <location>
        <begin position="346"/>
        <end position="390"/>
    </location>
</feature>
<sequence>MNSRRVRAAALSGTVVLSGCLVSWFAAFGSAGIEKIGASVTDASVTGASVDDSRAPEVVADAVSATSPATATSNAAVDGPHAPTMSEQEAVATADAAPAVHEAEPVVEAALTDPALPADIQPLQAPAANTPDPEPRVVKPAVDSVEILDECWDVNACVDRYLWALYQRTPKEDTIKVPEQRQVTVKRKKKMVTVTRTFTRLVDEDFAWKDTKAAERAGMPMMDYVMGGVDRSFKLKLFHALLAAEQAGLSPGITSAFRDDYRQSIASGLKAASNKSYHGGSFRGGYGHGLAADIVSIDGATRDDRWRSSERLWKWVDAHGKEFGVARPYLDFDPPHLAPIDGKEYAAHRGGGKTRQAALDAKTRSRHAARVGHAAAKRAKTAKSSKVRTI</sequence>
<dbReference type="EMBL" id="VITY01000021">
    <property type="protein sequence ID" value="TWB87584.1"/>
    <property type="molecule type" value="Genomic_DNA"/>
</dbReference>
<evidence type="ECO:0000313" key="3">
    <source>
        <dbReference type="Proteomes" id="UP000321304"/>
    </source>
</evidence>
<protein>
    <submittedName>
        <fullName evidence="2">Uncharacterized protein</fullName>
    </submittedName>
</protein>
<dbReference type="PROSITE" id="PS51257">
    <property type="entry name" value="PROKAR_LIPOPROTEIN"/>
    <property type="match status" value="1"/>
</dbReference>
<feature type="compositionally biased region" description="Low complexity" evidence="1">
    <location>
        <begin position="64"/>
        <end position="77"/>
    </location>
</feature>
<gene>
    <name evidence="2" type="ORF">FBZ93_121145</name>
</gene>
<keyword evidence="3" id="KW-1185">Reference proteome</keyword>
<dbReference type="Proteomes" id="UP000321304">
    <property type="component" value="Unassembled WGS sequence"/>
</dbReference>
<feature type="region of interest" description="Disordered" evidence="1">
    <location>
        <begin position="64"/>
        <end position="99"/>
    </location>
</feature>
<reference evidence="2 3" key="1">
    <citation type="submission" date="2019-06" db="EMBL/GenBank/DDBJ databases">
        <title>Genomic Encyclopedia of Type Strains, Phase IV (KMG-V): Genome sequencing to study the core and pangenomes of soil and plant-associated prokaryotes.</title>
        <authorList>
            <person name="Whitman W."/>
        </authorList>
    </citation>
    <scope>NUCLEOTIDE SEQUENCE [LARGE SCALE GENOMIC DNA]</scope>
    <source>
        <strain evidence="2 3">BR 10355</strain>
    </source>
</reference>
<evidence type="ECO:0000256" key="1">
    <source>
        <dbReference type="SAM" id="MobiDB-lite"/>
    </source>
</evidence>